<dbReference type="SUPFAM" id="SSF46785">
    <property type="entry name" value="Winged helix' DNA-binding domain"/>
    <property type="match status" value="1"/>
</dbReference>
<keyword evidence="2" id="KW-0238">DNA-binding</keyword>
<dbReference type="AlphaFoldDB" id="A0AAI8XRE4"/>
<reference evidence="6" key="1">
    <citation type="submission" date="2023-03" db="EMBL/GenBank/DDBJ databases">
        <title>Draft genome sequence of a Mycolicibacterium mageritense strain H4_3_1 isolated from a hybrid biological-inorganic system reactor.</title>
        <authorList>
            <person name="Feng X."/>
            <person name="Kazama D."/>
            <person name="Sato K."/>
            <person name="Kobayashi H."/>
        </authorList>
    </citation>
    <scope>NUCLEOTIDE SEQUENCE</scope>
    <source>
        <strain evidence="6">H4_3_1</strain>
    </source>
</reference>
<gene>
    <name evidence="6" type="ORF">hbim_05933</name>
</gene>
<evidence type="ECO:0000256" key="2">
    <source>
        <dbReference type="ARBA" id="ARBA00023125"/>
    </source>
</evidence>
<dbReference type="PANTHER" id="PTHR43132:SF6">
    <property type="entry name" value="HTH-TYPE TRANSCRIPTIONAL REPRESSOR CZRA"/>
    <property type="match status" value="1"/>
</dbReference>
<dbReference type="InterPro" id="IPR051011">
    <property type="entry name" value="Metal_resp_trans_reg"/>
</dbReference>
<dbReference type="SMART" id="SM00418">
    <property type="entry name" value="HTH_ARSR"/>
    <property type="match status" value="1"/>
</dbReference>
<dbReference type="GO" id="GO:0003677">
    <property type="term" value="F:DNA binding"/>
    <property type="evidence" value="ECO:0007669"/>
    <property type="project" value="UniProtKB-KW"/>
</dbReference>
<dbReference type="InterPro" id="IPR036388">
    <property type="entry name" value="WH-like_DNA-bd_sf"/>
</dbReference>
<name>A0AAI8XRE4_MYCME</name>
<dbReference type="Pfam" id="PF01022">
    <property type="entry name" value="HTH_5"/>
    <property type="match status" value="1"/>
</dbReference>
<feature type="region of interest" description="Disordered" evidence="4">
    <location>
        <begin position="328"/>
        <end position="358"/>
    </location>
</feature>
<dbReference type="Gene3D" id="1.10.10.10">
    <property type="entry name" value="Winged helix-like DNA-binding domain superfamily/Winged helix DNA-binding domain"/>
    <property type="match status" value="1"/>
</dbReference>
<evidence type="ECO:0000256" key="3">
    <source>
        <dbReference type="ARBA" id="ARBA00023163"/>
    </source>
</evidence>
<protein>
    <recommendedName>
        <fullName evidence="5">HTH arsR-type domain-containing protein</fullName>
    </recommendedName>
</protein>
<evidence type="ECO:0000313" key="7">
    <source>
        <dbReference type="Proteomes" id="UP001241092"/>
    </source>
</evidence>
<dbReference type="PANTHER" id="PTHR43132">
    <property type="entry name" value="ARSENICAL RESISTANCE OPERON REPRESSOR ARSR-RELATED"/>
    <property type="match status" value="1"/>
</dbReference>
<evidence type="ECO:0000259" key="5">
    <source>
        <dbReference type="SMART" id="SM00418"/>
    </source>
</evidence>
<dbReference type="InterPro" id="IPR001845">
    <property type="entry name" value="HTH_ArsR_DNA-bd_dom"/>
</dbReference>
<evidence type="ECO:0000313" key="6">
    <source>
        <dbReference type="EMBL" id="BDY31975.1"/>
    </source>
</evidence>
<keyword evidence="1" id="KW-0805">Transcription regulation</keyword>
<dbReference type="GO" id="GO:0003700">
    <property type="term" value="F:DNA-binding transcription factor activity"/>
    <property type="evidence" value="ECO:0007669"/>
    <property type="project" value="InterPro"/>
</dbReference>
<dbReference type="Proteomes" id="UP001241092">
    <property type="component" value="Chromosome"/>
</dbReference>
<dbReference type="PRINTS" id="PR00778">
    <property type="entry name" value="HTHARSR"/>
</dbReference>
<dbReference type="InterPro" id="IPR036390">
    <property type="entry name" value="WH_DNA-bd_sf"/>
</dbReference>
<organism evidence="6 7">
    <name type="scientific">Mycolicibacterium mageritense</name>
    <name type="common">Mycobacterium mageritense</name>
    <dbReference type="NCBI Taxonomy" id="53462"/>
    <lineage>
        <taxon>Bacteria</taxon>
        <taxon>Bacillati</taxon>
        <taxon>Actinomycetota</taxon>
        <taxon>Actinomycetes</taxon>
        <taxon>Mycobacteriales</taxon>
        <taxon>Mycobacteriaceae</taxon>
        <taxon>Mycolicibacterium</taxon>
    </lineage>
</organism>
<feature type="domain" description="HTH arsR-type" evidence="5">
    <location>
        <begin position="250"/>
        <end position="326"/>
    </location>
</feature>
<evidence type="ECO:0000256" key="4">
    <source>
        <dbReference type="SAM" id="MobiDB-lite"/>
    </source>
</evidence>
<accession>A0AAI8XRE4</accession>
<sequence length="358" mass="39601">MTLLKLSPNALAHCRFAISPLAETVGVMITLQRRCTDPAAARWHAEHQPAYRRWLGANPTAAALLPLIASTKRFPDMIALPPEHGTNTRLSDELATMTTFSDEQIRAGVRAAAAASWKTHRLDWLDTPNLAARTAELFQQGWQQFVEPDWPRRRGVLERDIMYRAGLLAAYGWRHTVETMKQRSVWVGDNAIRFSNLHWPDRLIDDGLIFVPRTTTGGWWTCEQPPRYALVYSAYGPHAAPTAGADGGTDALSTLLGPGRARIARQLQIPATSTQLAHILGQSLGTVSKHLAVLRDAGTVAGTRVGRSVTYRLTEQGHQLVQLLDERPAISPDGPRHTAAAWSRRATRAARGDTTRRR</sequence>
<evidence type="ECO:0000256" key="1">
    <source>
        <dbReference type="ARBA" id="ARBA00023015"/>
    </source>
</evidence>
<proteinExistence type="predicted"/>
<dbReference type="CDD" id="cd00090">
    <property type="entry name" value="HTH_ARSR"/>
    <property type="match status" value="1"/>
</dbReference>
<dbReference type="EMBL" id="AP027452">
    <property type="protein sequence ID" value="BDY31975.1"/>
    <property type="molecule type" value="Genomic_DNA"/>
</dbReference>
<dbReference type="InterPro" id="IPR011991">
    <property type="entry name" value="ArsR-like_HTH"/>
</dbReference>
<keyword evidence="3" id="KW-0804">Transcription</keyword>